<feature type="domain" description="DUF1023" evidence="1">
    <location>
        <begin position="309"/>
        <end position="487"/>
    </location>
</feature>
<dbReference type="SUPFAM" id="SSF140453">
    <property type="entry name" value="EsxAB dimer-like"/>
    <property type="match status" value="1"/>
</dbReference>
<dbReference type="SUPFAM" id="SSF53474">
    <property type="entry name" value="alpha/beta-Hydrolases"/>
    <property type="match status" value="1"/>
</dbReference>
<dbReference type="EMBL" id="FOZX01000002">
    <property type="protein sequence ID" value="SFS54040.1"/>
    <property type="molecule type" value="Genomic_DNA"/>
</dbReference>
<sequence length="581" mass="62446">MNDVVSYADVRRWKPEQLDAVHQQLGNRRDDLVNLQDELDASRNPDGWNGDAAQRSAEQHRELVERMRSLVAEVATVRAAVATAADEVTAIKRRVEMADREAEGHGFQITEEGGVRDVKPPENVPAGEAEQVRAQRIRVRDDLVDEIEKILDQAEATDAALAEALDAADEDEVRAGAGTTLASAAKTEDLTALADSAGQPPHNTAKANAAWWKSLSDEQRSALRENPPPWLGNRDGIPAVVRDEANRANFDKTRSQLRDERNRLAQGGISEDEQAEADQLDAKLKDLDAVEDTIARDNRQLLVLDASGERVKTAVAVGDVDTADHVSVFTPGFTTTAADSLKGADAETQNLVAESQREMMRAGKDGEVAGVFWLGYEAPQTDETADVTGDSVVSSESAKEGGEKLNEFYKGINSSRDTDPHLTAIGHSYGSTTTGYALQGGGHGVDDAIIYGSPGVGTNDIEDLHVPEGHTYRLEAKDDFVADLSRFGGDPSHMDGFTDLSTEKSDEGAQVTGHSDYLHPDTTSQHNIASVVGGVPENAVEGKTDGVGDALSYVPHQVQEGASAVHDWGSDRIADVKDLFS</sequence>
<organism evidence="2 3">
    <name type="scientific">Saccharopolyspora flava</name>
    <dbReference type="NCBI Taxonomy" id="95161"/>
    <lineage>
        <taxon>Bacteria</taxon>
        <taxon>Bacillati</taxon>
        <taxon>Actinomycetota</taxon>
        <taxon>Actinomycetes</taxon>
        <taxon>Pseudonocardiales</taxon>
        <taxon>Pseudonocardiaceae</taxon>
        <taxon>Saccharopolyspora</taxon>
    </lineage>
</organism>
<name>A0A1I6QNP0_9PSEU</name>
<dbReference type="AlphaFoldDB" id="A0A1I6QNP0"/>
<evidence type="ECO:0000313" key="3">
    <source>
        <dbReference type="Proteomes" id="UP000198852"/>
    </source>
</evidence>
<dbReference type="Pfam" id="PF06259">
    <property type="entry name" value="Abhydrolase_8"/>
    <property type="match status" value="1"/>
</dbReference>
<dbReference type="Proteomes" id="UP000198852">
    <property type="component" value="Unassembled WGS sequence"/>
</dbReference>
<dbReference type="Gene3D" id="1.10.287.1060">
    <property type="entry name" value="ESAT-6-like"/>
    <property type="match status" value="1"/>
</dbReference>
<dbReference type="RefSeq" id="WP_245775707.1">
    <property type="nucleotide sequence ID" value="NZ_FOZX01000002.1"/>
</dbReference>
<proteinExistence type="predicted"/>
<dbReference type="InterPro" id="IPR036689">
    <property type="entry name" value="ESAT-6-like_sf"/>
</dbReference>
<dbReference type="GO" id="GO:0016787">
    <property type="term" value="F:hydrolase activity"/>
    <property type="evidence" value="ECO:0007669"/>
    <property type="project" value="UniProtKB-KW"/>
</dbReference>
<protein>
    <submittedName>
        <fullName evidence="2">Alpha/beta hydrolase</fullName>
    </submittedName>
</protein>
<reference evidence="3" key="1">
    <citation type="submission" date="2016-10" db="EMBL/GenBank/DDBJ databases">
        <authorList>
            <person name="Varghese N."/>
            <person name="Submissions S."/>
        </authorList>
    </citation>
    <scope>NUCLEOTIDE SEQUENCE [LARGE SCALE GENOMIC DNA]</scope>
    <source>
        <strain evidence="3">DSM 44771</strain>
    </source>
</reference>
<gene>
    <name evidence="2" type="ORF">SAMN05660874_01644</name>
</gene>
<dbReference type="InterPro" id="IPR010427">
    <property type="entry name" value="DUF1023"/>
</dbReference>
<accession>A0A1I6QNP0</accession>
<keyword evidence="3" id="KW-1185">Reference proteome</keyword>
<keyword evidence="2" id="KW-0378">Hydrolase</keyword>
<evidence type="ECO:0000313" key="2">
    <source>
        <dbReference type="EMBL" id="SFS54040.1"/>
    </source>
</evidence>
<dbReference type="InterPro" id="IPR029058">
    <property type="entry name" value="AB_hydrolase_fold"/>
</dbReference>
<dbReference type="STRING" id="95161.SAMN05660874_01644"/>
<evidence type="ECO:0000259" key="1">
    <source>
        <dbReference type="Pfam" id="PF06259"/>
    </source>
</evidence>